<keyword evidence="7" id="KW-0325">Glycoprotein</keyword>
<dbReference type="Pfam" id="PF07679">
    <property type="entry name" value="I-set"/>
    <property type="match status" value="2"/>
</dbReference>
<dbReference type="InterPro" id="IPR013783">
    <property type="entry name" value="Ig-like_fold"/>
</dbReference>
<evidence type="ECO:0000259" key="9">
    <source>
        <dbReference type="PROSITE" id="PS50835"/>
    </source>
</evidence>
<feature type="domain" description="Ig-like" evidence="9">
    <location>
        <begin position="89"/>
        <end position="181"/>
    </location>
</feature>
<keyword evidence="3" id="KW-0732">Signal</keyword>
<keyword evidence="4" id="KW-0677">Repeat</keyword>
<protein>
    <submittedName>
        <fullName evidence="11">Protein amalgam-like</fullName>
    </submittedName>
</protein>
<keyword evidence="10" id="KW-1185">Reference proteome</keyword>
<dbReference type="SUPFAM" id="SSF48726">
    <property type="entry name" value="Immunoglobulin"/>
    <property type="match status" value="3"/>
</dbReference>
<dbReference type="GO" id="GO:0005886">
    <property type="term" value="C:plasma membrane"/>
    <property type="evidence" value="ECO:0007669"/>
    <property type="project" value="UniProtKB-SubCell"/>
</dbReference>
<evidence type="ECO:0000256" key="5">
    <source>
        <dbReference type="ARBA" id="ARBA00023136"/>
    </source>
</evidence>
<dbReference type="FunFam" id="2.60.40.10:FF:000328">
    <property type="entry name" value="CLUMA_CG000981, isoform A"/>
    <property type="match status" value="1"/>
</dbReference>
<dbReference type="Pfam" id="PF13927">
    <property type="entry name" value="Ig_3"/>
    <property type="match status" value="1"/>
</dbReference>
<dbReference type="SMART" id="SM00406">
    <property type="entry name" value="IGv"/>
    <property type="match status" value="2"/>
</dbReference>
<comment type="subcellular location">
    <subcellularLocation>
        <location evidence="1">Cell membrane</location>
    </subcellularLocation>
</comment>
<evidence type="ECO:0000256" key="3">
    <source>
        <dbReference type="ARBA" id="ARBA00022729"/>
    </source>
</evidence>
<dbReference type="RefSeq" id="XP_028967186.1">
    <property type="nucleotide sequence ID" value="XM_029111353.1"/>
</dbReference>
<dbReference type="InterPro" id="IPR013098">
    <property type="entry name" value="Ig_I-set"/>
</dbReference>
<dbReference type="PROSITE" id="PS50835">
    <property type="entry name" value="IG_LIKE"/>
    <property type="match status" value="3"/>
</dbReference>
<organism evidence="10 11">
    <name type="scientific">Galendromus occidentalis</name>
    <name type="common">western predatory mite</name>
    <dbReference type="NCBI Taxonomy" id="34638"/>
    <lineage>
        <taxon>Eukaryota</taxon>
        <taxon>Metazoa</taxon>
        <taxon>Ecdysozoa</taxon>
        <taxon>Arthropoda</taxon>
        <taxon>Chelicerata</taxon>
        <taxon>Arachnida</taxon>
        <taxon>Acari</taxon>
        <taxon>Parasitiformes</taxon>
        <taxon>Mesostigmata</taxon>
        <taxon>Gamasina</taxon>
        <taxon>Phytoseioidea</taxon>
        <taxon>Phytoseiidae</taxon>
        <taxon>Typhlodrominae</taxon>
        <taxon>Galendromus</taxon>
    </lineage>
</organism>
<dbReference type="Proteomes" id="UP000694867">
    <property type="component" value="Unplaced"/>
</dbReference>
<dbReference type="Gene3D" id="2.60.40.10">
    <property type="entry name" value="Immunoglobulins"/>
    <property type="match status" value="3"/>
</dbReference>
<dbReference type="InterPro" id="IPR003598">
    <property type="entry name" value="Ig_sub2"/>
</dbReference>
<accession>A0AAJ7WHE6</accession>
<keyword evidence="5" id="KW-0472">Membrane</keyword>
<name>A0AAJ7WHE6_9ACAR</name>
<dbReference type="InterPro" id="IPR003599">
    <property type="entry name" value="Ig_sub"/>
</dbReference>
<dbReference type="AlphaFoldDB" id="A0AAJ7WHE6"/>
<keyword evidence="6" id="KW-1015">Disulfide bond</keyword>
<dbReference type="GeneID" id="100907746"/>
<dbReference type="KEGG" id="goe:100907746"/>
<sequence>MYVCVFLCDSDDKFPTIADSSVTGRKHDLATGVLCQKASNLYELRLSANDRSRVKEAENSVIQNDDEFRTDGRSNKLANIISRSLTSEPEFAEEIKNVSVSVGRRVTLSCVVNNLGNYRVAWLYVEKYTLLTLAKAVITHSNRFKVTHNGHRTWNLIVSDVQVKDKGAYMCQINTSPMKFQVGYLDVVVPPSIREDLTSSDVEVKEGSDVSLYCAASGTPEPTVQWRREDSQDIMINDYRTNVVKGPWLNITKVSRLHMGAYICIAQNSVQPSMSKRIKLDVLIAPMIWLTDQILGKSVGSNARLRCNLEGHPRGDAHWTRNGDLLRNRSRFSEEIQQLGPYKHAIVLEIKNVRPEDFGEYHCFAKNPFGETEATLKVYGKSFEVH</sequence>
<evidence type="ECO:0000256" key="4">
    <source>
        <dbReference type="ARBA" id="ARBA00022737"/>
    </source>
</evidence>
<dbReference type="InterPro" id="IPR051170">
    <property type="entry name" value="Neural/epithelial_adhesion"/>
</dbReference>
<evidence type="ECO:0000256" key="2">
    <source>
        <dbReference type="ARBA" id="ARBA00022475"/>
    </source>
</evidence>
<dbReference type="InterPro" id="IPR013106">
    <property type="entry name" value="Ig_V-set"/>
</dbReference>
<keyword evidence="8" id="KW-0393">Immunoglobulin domain</keyword>
<feature type="domain" description="Ig-like" evidence="9">
    <location>
        <begin position="191"/>
        <end position="275"/>
    </location>
</feature>
<dbReference type="SMART" id="SM00408">
    <property type="entry name" value="IGc2"/>
    <property type="match status" value="3"/>
</dbReference>
<evidence type="ECO:0000256" key="6">
    <source>
        <dbReference type="ARBA" id="ARBA00023157"/>
    </source>
</evidence>
<evidence type="ECO:0000313" key="11">
    <source>
        <dbReference type="RefSeq" id="XP_028967186.1"/>
    </source>
</evidence>
<evidence type="ECO:0000256" key="1">
    <source>
        <dbReference type="ARBA" id="ARBA00004236"/>
    </source>
</evidence>
<dbReference type="PANTHER" id="PTHR12231">
    <property type="entry name" value="CTX-RELATED TYPE I TRANSMEMBRANE PROTEIN"/>
    <property type="match status" value="1"/>
</dbReference>
<dbReference type="InterPro" id="IPR036179">
    <property type="entry name" value="Ig-like_dom_sf"/>
</dbReference>
<keyword evidence="2" id="KW-1003">Cell membrane</keyword>
<gene>
    <name evidence="11" type="primary">LOC100907746</name>
</gene>
<dbReference type="GO" id="GO:0043005">
    <property type="term" value="C:neuron projection"/>
    <property type="evidence" value="ECO:0007669"/>
    <property type="project" value="TreeGrafter"/>
</dbReference>
<dbReference type="InterPro" id="IPR007110">
    <property type="entry name" value="Ig-like_dom"/>
</dbReference>
<evidence type="ECO:0000256" key="8">
    <source>
        <dbReference type="ARBA" id="ARBA00023319"/>
    </source>
</evidence>
<dbReference type="PANTHER" id="PTHR12231:SF253">
    <property type="entry name" value="DPR-INTERACTING PROTEIN ETA, ISOFORM B-RELATED"/>
    <property type="match status" value="1"/>
</dbReference>
<dbReference type="FunFam" id="2.60.40.10:FF:000032">
    <property type="entry name" value="palladin isoform X1"/>
    <property type="match status" value="1"/>
</dbReference>
<reference evidence="11" key="1">
    <citation type="submission" date="2025-08" db="UniProtKB">
        <authorList>
            <consortium name="RefSeq"/>
        </authorList>
    </citation>
    <scope>IDENTIFICATION</scope>
</reference>
<evidence type="ECO:0000313" key="10">
    <source>
        <dbReference type="Proteomes" id="UP000694867"/>
    </source>
</evidence>
<feature type="domain" description="Ig-like" evidence="9">
    <location>
        <begin position="286"/>
        <end position="377"/>
    </location>
</feature>
<evidence type="ECO:0000256" key="7">
    <source>
        <dbReference type="ARBA" id="ARBA00023180"/>
    </source>
</evidence>
<dbReference type="SMART" id="SM00409">
    <property type="entry name" value="IG"/>
    <property type="match status" value="3"/>
</dbReference>
<proteinExistence type="predicted"/>